<reference evidence="2 3" key="1">
    <citation type="submission" date="2019-03" db="EMBL/GenBank/DDBJ databases">
        <title>First draft genome of Liparis tanakae, snailfish: a comprehensive survey of snailfish specific genes.</title>
        <authorList>
            <person name="Kim W."/>
            <person name="Song I."/>
            <person name="Jeong J.-H."/>
            <person name="Kim D."/>
            <person name="Kim S."/>
            <person name="Ryu S."/>
            <person name="Song J.Y."/>
            <person name="Lee S.K."/>
        </authorList>
    </citation>
    <scope>NUCLEOTIDE SEQUENCE [LARGE SCALE GENOMIC DNA]</scope>
    <source>
        <tissue evidence="2">Muscle</tissue>
    </source>
</reference>
<evidence type="ECO:0000313" key="2">
    <source>
        <dbReference type="EMBL" id="TNN57367.1"/>
    </source>
</evidence>
<proteinExistence type="predicted"/>
<dbReference type="AlphaFoldDB" id="A0A4Z2GUS0"/>
<evidence type="ECO:0000313" key="3">
    <source>
        <dbReference type="Proteomes" id="UP000314294"/>
    </source>
</evidence>
<comment type="caution">
    <text evidence="2">The sequence shown here is derived from an EMBL/GenBank/DDBJ whole genome shotgun (WGS) entry which is preliminary data.</text>
</comment>
<feature type="compositionally biased region" description="Polar residues" evidence="1">
    <location>
        <begin position="41"/>
        <end position="59"/>
    </location>
</feature>
<evidence type="ECO:0000256" key="1">
    <source>
        <dbReference type="SAM" id="MobiDB-lite"/>
    </source>
</evidence>
<protein>
    <submittedName>
        <fullName evidence="2">Uncharacterized protein</fullName>
    </submittedName>
</protein>
<feature type="region of interest" description="Disordered" evidence="1">
    <location>
        <begin position="23"/>
        <end position="84"/>
    </location>
</feature>
<accession>A0A4Z2GUS0</accession>
<name>A0A4Z2GUS0_9TELE</name>
<organism evidence="2 3">
    <name type="scientific">Liparis tanakae</name>
    <name type="common">Tanaka's snailfish</name>
    <dbReference type="NCBI Taxonomy" id="230148"/>
    <lineage>
        <taxon>Eukaryota</taxon>
        <taxon>Metazoa</taxon>
        <taxon>Chordata</taxon>
        <taxon>Craniata</taxon>
        <taxon>Vertebrata</taxon>
        <taxon>Euteleostomi</taxon>
        <taxon>Actinopterygii</taxon>
        <taxon>Neopterygii</taxon>
        <taxon>Teleostei</taxon>
        <taxon>Neoteleostei</taxon>
        <taxon>Acanthomorphata</taxon>
        <taxon>Eupercaria</taxon>
        <taxon>Perciformes</taxon>
        <taxon>Cottioidei</taxon>
        <taxon>Cottales</taxon>
        <taxon>Liparidae</taxon>
        <taxon>Liparis</taxon>
    </lineage>
</organism>
<dbReference type="Proteomes" id="UP000314294">
    <property type="component" value="Unassembled WGS sequence"/>
</dbReference>
<sequence>MEQDAGTAGPVFLWSLSIQNGDKTLGKDPLTSDDSAVTDLSPKTDSSPITETPTKTDASFKTDAGPSTPAGSPQPKKGCCSISKPQRQPHLITITGVGCVAAEHQLPLFWSDFPQDGSN</sequence>
<gene>
    <name evidence="2" type="ORF">EYF80_032443</name>
</gene>
<keyword evidence="3" id="KW-1185">Reference proteome</keyword>
<dbReference type="EMBL" id="SRLO01000407">
    <property type="protein sequence ID" value="TNN57367.1"/>
    <property type="molecule type" value="Genomic_DNA"/>
</dbReference>